<reference evidence="1" key="1">
    <citation type="submission" date="2022-10" db="EMBL/GenBank/DDBJ databases">
        <title>Culturing micro-colonial fungi from biological soil crusts in the Mojave desert and describing Neophaeococcomyces mojavensis, and introducing the new genera and species Taxawa tesnikishii.</title>
        <authorList>
            <person name="Kurbessoian T."/>
            <person name="Stajich J.E."/>
        </authorList>
    </citation>
    <scope>NUCLEOTIDE SEQUENCE</scope>
    <source>
        <strain evidence="1">TK_41</strain>
    </source>
</reference>
<dbReference type="AlphaFoldDB" id="A0AA38WWV7"/>
<name>A0AA38WWV7_9EURO</name>
<dbReference type="Proteomes" id="UP001172673">
    <property type="component" value="Unassembled WGS sequence"/>
</dbReference>
<accession>A0AA38WWV7</accession>
<keyword evidence="2" id="KW-1185">Reference proteome</keyword>
<comment type="caution">
    <text evidence="1">The sequence shown here is derived from an EMBL/GenBank/DDBJ whole genome shotgun (WGS) entry which is preliminary data.</text>
</comment>
<sequence length="530" mass="60513">MAGNILWVNYEAGNMRTRPHRDRIFRHIQNNYRPRDKQEKAKALRISAKIPKSLRVQKPTVDDLVEVEDNEHPRGIRSVSPESVLKKGNSDPFHALAVPIEAEENRIVTFYRDFILPAEYNVDAVISRDILANVRAKADWDLHVTGLHDKGTALAFIASNASLVAIASNSNSLHNKSLALRSKSMKLLREKLTVVPRSSPLLWWHIDMIWTAEIAANNGPAARVHGDMLSKLMHEYFDAGGSLFDVVEEMKGRRVLELMLFFIYPDCNMATLFLIRPSFDVYEWLPKIFAPFLAMAEPALLPVPEQPYELDPIIDSLEMAYCFDTCREIFTRWRERKAVKLPEMAAMLNMCQGLYKWAICLGKLISRYCTFHEICQAAATPTGWEYAQQYLSLSALRWSKAEVHNDAYGKNLWAGKVMDALHAVLERSKCAVGSESFNTWKNARLWAFYVGAIFEYRKSSTSEEWLKGWFNSRFVHQATAMGLTDWDDVVAILQGFLFDPAAHEKEKRWFDKAMKLSPAQKADGDADDTI</sequence>
<dbReference type="EMBL" id="JAPDRK010000026">
    <property type="protein sequence ID" value="KAJ9602567.1"/>
    <property type="molecule type" value="Genomic_DNA"/>
</dbReference>
<proteinExistence type="predicted"/>
<gene>
    <name evidence="1" type="ORF">H2200_013110</name>
</gene>
<evidence type="ECO:0000313" key="2">
    <source>
        <dbReference type="Proteomes" id="UP001172673"/>
    </source>
</evidence>
<protein>
    <submittedName>
        <fullName evidence="1">Uncharacterized protein</fullName>
    </submittedName>
</protein>
<evidence type="ECO:0000313" key="1">
    <source>
        <dbReference type="EMBL" id="KAJ9602567.1"/>
    </source>
</evidence>
<organism evidence="1 2">
    <name type="scientific">Cladophialophora chaetospira</name>
    <dbReference type="NCBI Taxonomy" id="386627"/>
    <lineage>
        <taxon>Eukaryota</taxon>
        <taxon>Fungi</taxon>
        <taxon>Dikarya</taxon>
        <taxon>Ascomycota</taxon>
        <taxon>Pezizomycotina</taxon>
        <taxon>Eurotiomycetes</taxon>
        <taxon>Chaetothyriomycetidae</taxon>
        <taxon>Chaetothyriales</taxon>
        <taxon>Herpotrichiellaceae</taxon>
        <taxon>Cladophialophora</taxon>
    </lineage>
</organism>